<dbReference type="Pfam" id="PF04082">
    <property type="entry name" value="Fungal_trans"/>
    <property type="match status" value="1"/>
</dbReference>
<dbReference type="PANTHER" id="PTHR47425:SF3">
    <property type="entry name" value="ZN(II)2CYS6 TRANSCRIPTION FACTOR (EUROFUNG)"/>
    <property type="match status" value="1"/>
</dbReference>
<keyword evidence="1" id="KW-0539">Nucleus</keyword>
<name>A0A9W9G562_9EURO</name>
<dbReference type="AlphaFoldDB" id="A0A9W9G562"/>
<feature type="compositionally biased region" description="Polar residues" evidence="2">
    <location>
        <begin position="567"/>
        <end position="583"/>
    </location>
</feature>
<protein>
    <recommendedName>
        <fullName evidence="3">Xylanolytic transcriptional activator regulatory domain-containing protein</fullName>
    </recommendedName>
</protein>
<evidence type="ECO:0000313" key="4">
    <source>
        <dbReference type="EMBL" id="KAJ5112204.1"/>
    </source>
</evidence>
<keyword evidence="5" id="KW-1185">Reference proteome</keyword>
<dbReference type="GeneID" id="81351732"/>
<comment type="caution">
    <text evidence="4">The sequence shown here is derived from an EMBL/GenBank/DDBJ whole genome shotgun (WGS) entry which is preliminary data.</text>
</comment>
<dbReference type="GO" id="GO:0006351">
    <property type="term" value="P:DNA-templated transcription"/>
    <property type="evidence" value="ECO:0007669"/>
    <property type="project" value="InterPro"/>
</dbReference>
<proteinExistence type="predicted"/>
<evidence type="ECO:0000259" key="3">
    <source>
        <dbReference type="SMART" id="SM00906"/>
    </source>
</evidence>
<dbReference type="OrthoDB" id="5121955at2759"/>
<dbReference type="Proteomes" id="UP001149074">
    <property type="component" value="Unassembled WGS sequence"/>
</dbReference>
<dbReference type="GO" id="GO:0008270">
    <property type="term" value="F:zinc ion binding"/>
    <property type="evidence" value="ECO:0007669"/>
    <property type="project" value="InterPro"/>
</dbReference>
<reference evidence="4" key="1">
    <citation type="submission" date="2022-11" db="EMBL/GenBank/DDBJ databases">
        <authorList>
            <person name="Petersen C."/>
        </authorList>
    </citation>
    <scope>NUCLEOTIDE SEQUENCE</scope>
    <source>
        <strain evidence="4">IBT 30761</strain>
    </source>
</reference>
<accession>A0A9W9G562</accession>
<dbReference type="InterPro" id="IPR007219">
    <property type="entry name" value="XnlR_reg_dom"/>
</dbReference>
<gene>
    <name evidence="4" type="ORF">N7532_000249</name>
</gene>
<dbReference type="CDD" id="cd12148">
    <property type="entry name" value="fungal_TF_MHR"/>
    <property type="match status" value="1"/>
</dbReference>
<sequence length="583" mass="66772">MKKARRRIASKCLPRLALDTSLPTYLKPLPSDLPETDLEYLRSKGVLSAPIPSIQEKLWETYFRVIHPFLPILDHHETLRSINSDQGATPISLILFHCVNLVARLFMDWHETYHRKGESLHSMFEKARVLYDLDLERDPVPMLQSALLMTFYPQPLNSAKGPVHWLAHAVSIAYSIGLHRDSIDRALTARQNSVRKQLWWSLYIRERTIMLDHGLPWMIDDKDYDIPMMTNEDFSLAPLIHDAESPEWDMDLEGRASQTRLGLLFLQRTKLATVLSQLGPFSIICYEWNTRSIKTQWPRLHSRTPNLEDLHDINRKLDRWWTEMRLETVCSEWFNSDTESTDSADNSYSALLQLHYAGLLLTYRIAVHHISCLRWLQTTGFQITNAQVVMKDLRAATWAIIHLVQDLLRQEARRRLDLLGPSAIRPLLIYVILSQRSPSPLLTAMEANNIHSFLVELGEGDPWFSQVYSYVGRGADTVDGLSPVSFNDSKGSVLQTEPQTRQISNIFDGILSDFNMDIDGFVSELSRLNHILQPHELATVDCFEDFAPSRSPLTASEAKETKAIDPSQLSQIHLRTSAGSIQD</sequence>
<evidence type="ECO:0000313" key="5">
    <source>
        <dbReference type="Proteomes" id="UP001149074"/>
    </source>
</evidence>
<dbReference type="PANTHER" id="PTHR47425">
    <property type="entry name" value="FARB-RELATED"/>
    <property type="match status" value="1"/>
</dbReference>
<dbReference type="GO" id="GO:0003677">
    <property type="term" value="F:DNA binding"/>
    <property type="evidence" value="ECO:0007669"/>
    <property type="project" value="InterPro"/>
</dbReference>
<evidence type="ECO:0000256" key="1">
    <source>
        <dbReference type="ARBA" id="ARBA00023242"/>
    </source>
</evidence>
<organism evidence="4 5">
    <name type="scientific">Penicillium argentinense</name>
    <dbReference type="NCBI Taxonomy" id="1131581"/>
    <lineage>
        <taxon>Eukaryota</taxon>
        <taxon>Fungi</taxon>
        <taxon>Dikarya</taxon>
        <taxon>Ascomycota</taxon>
        <taxon>Pezizomycotina</taxon>
        <taxon>Eurotiomycetes</taxon>
        <taxon>Eurotiomycetidae</taxon>
        <taxon>Eurotiales</taxon>
        <taxon>Aspergillaceae</taxon>
        <taxon>Penicillium</taxon>
    </lineage>
</organism>
<evidence type="ECO:0000256" key="2">
    <source>
        <dbReference type="SAM" id="MobiDB-lite"/>
    </source>
</evidence>
<dbReference type="RefSeq" id="XP_056479977.1">
    <property type="nucleotide sequence ID" value="XM_056612753.1"/>
</dbReference>
<feature type="region of interest" description="Disordered" evidence="2">
    <location>
        <begin position="554"/>
        <end position="583"/>
    </location>
</feature>
<feature type="domain" description="Xylanolytic transcriptional activator regulatory" evidence="3">
    <location>
        <begin position="162"/>
        <end position="235"/>
    </location>
</feature>
<dbReference type="SMART" id="SM00906">
    <property type="entry name" value="Fungal_trans"/>
    <property type="match status" value="1"/>
</dbReference>
<reference evidence="4" key="2">
    <citation type="journal article" date="2023" name="IMA Fungus">
        <title>Comparative genomic study of the Penicillium genus elucidates a diverse pangenome and 15 lateral gene transfer events.</title>
        <authorList>
            <person name="Petersen C."/>
            <person name="Sorensen T."/>
            <person name="Nielsen M.R."/>
            <person name="Sondergaard T.E."/>
            <person name="Sorensen J.L."/>
            <person name="Fitzpatrick D.A."/>
            <person name="Frisvad J.C."/>
            <person name="Nielsen K.L."/>
        </authorList>
    </citation>
    <scope>NUCLEOTIDE SEQUENCE</scope>
    <source>
        <strain evidence="4">IBT 30761</strain>
    </source>
</reference>
<dbReference type="InterPro" id="IPR052761">
    <property type="entry name" value="Fungal_Detox/Toxin_TFs"/>
</dbReference>
<dbReference type="EMBL" id="JAPQKI010000001">
    <property type="protein sequence ID" value="KAJ5112204.1"/>
    <property type="molecule type" value="Genomic_DNA"/>
</dbReference>